<keyword evidence="3" id="KW-1185">Reference proteome</keyword>
<dbReference type="EMBL" id="SZWE01000002">
    <property type="protein sequence ID" value="MRU16629.1"/>
    <property type="molecule type" value="Genomic_DNA"/>
</dbReference>
<evidence type="ECO:0000256" key="1">
    <source>
        <dbReference type="SAM" id="SignalP"/>
    </source>
</evidence>
<reference evidence="2 3" key="1">
    <citation type="submission" date="2019-05" db="EMBL/GenBank/DDBJ databases">
        <title>Roseovarius bejariae sp. nov., a moderately halophylic bacterium isolated from a saline soil in Rambla Salada (Murcia).</title>
        <authorList>
            <person name="Castro D.J."/>
            <person name="Gomez-Altuve A."/>
            <person name="Reina J.C."/>
            <person name="Rodriguez M."/>
            <person name="Sampedro I."/>
            <person name="Llamas I."/>
            <person name="Martinez-Checa F."/>
        </authorList>
    </citation>
    <scope>NUCLEOTIDE SEQUENCE [LARGE SCALE GENOMIC DNA]</scope>
    <source>
        <strain evidence="2 3">A21</strain>
    </source>
</reference>
<dbReference type="Proteomes" id="UP000564704">
    <property type="component" value="Unassembled WGS sequence"/>
</dbReference>
<accession>A0A844CX01</accession>
<name>A0A844CX01_9RHOB</name>
<protein>
    <submittedName>
        <fullName evidence="2">Uncharacterized protein</fullName>
    </submittedName>
</protein>
<keyword evidence="1" id="KW-0732">Signal</keyword>
<sequence length="188" mass="20241">MKLKALALALSMFPLAGMAQAELYEDMPPLCLGHVVPADLTGDYTFSTGSLALRVNGQPMSPDKGGEVPAVLTTNADAPSDLLLTGLPELPAIHLTQTMANDGKDWDLSRAPDFELANPELELVLACDLEDLPALSAQFRTQSQDGYDIDNTFRLVVLEAGWLIGLWEFTAIGTPYPISGLRSIALER</sequence>
<dbReference type="RefSeq" id="WP_154153820.1">
    <property type="nucleotide sequence ID" value="NZ_SZWE01000002.1"/>
</dbReference>
<dbReference type="AlphaFoldDB" id="A0A844CX01"/>
<evidence type="ECO:0000313" key="3">
    <source>
        <dbReference type="Proteomes" id="UP000564704"/>
    </source>
</evidence>
<evidence type="ECO:0000313" key="2">
    <source>
        <dbReference type="EMBL" id="MRU16629.1"/>
    </source>
</evidence>
<proteinExistence type="predicted"/>
<feature type="chain" id="PRO_5033011987" evidence="1">
    <location>
        <begin position="22"/>
        <end position="188"/>
    </location>
</feature>
<comment type="caution">
    <text evidence="2">The sequence shown here is derived from an EMBL/GenBank/DDBJ whole genome shotgun (WGS) entry which is preliminary data.</text>
</comment>
<organism evidence="2 3">
    <name type="scientific">Roseovarius bejariae</name>
    <dbReference type="NCBI Taxonomy" id="2576383"/>
    <lineage>
        <taxon>Bacteria</taxon>
        <taxon>Pseudomonadati</taxon>
        <taxon>Pseudomonadota</taxon>
        <taxon>Alphaproteobacteria</taxon>
        <taxon>Rhodobacterales</taxon>
        <taxon>Roseobacteraceae</taxon>
        <taxon>Roseovarius</taxon>
    </lineage>
</organism>
<gene>
    <name evidence="2" type="ORF">FDP25_14400</name>
</gene>
<feature type="signal peptide" evidence="1">
    <location>
        <begin position="1"/>
        <end position="21"/>
    </location>
</feature>